<keyword evidence="4" id="KW-1185">Reference proteome</keyword>
<dbReference type="GeneID" id="30968372"/>
<dbReference type="AlphaFoldDB" id="A0A1D2VG21"/>
<dbReference type="EMBL" id="KV454481">
    <property type="protein sequence ID" value="ODV60628.1"/>
    <property type="molecule type" value="Genomic_DNA"/>
</dbReference>
<dbReference type="InParanoid" id="A0A1D2VG21"/>
<reference evidence="4" key="1">
    <citation type="submission" date="2016-05" db="EMBL/GenBank/DDBJ databases">
        <title>Comparative genomics of biotechnologically important yeasts.</title>
        <authorList>
            <consortium name="DOE Joint Genome Institute"/>
            <person name="Riley R."/>
            <person name="Haridas S."/>
            <person name="Wolfe K.H."/>
            <person name="Lopes M.R."/>
            <person name="Hittinger C.T."/>
            <person name="Goker M."/>
            <person name="Salamov A."/>
            <person name="Wisecaver J."/>
            <person name="Long T.M."/>
            <person name="Aerts A.L."/>
            <person name="Barry K."/>
            <person name="Choi C."/>
            <person name="Clum A."/>
            <person name="Coughlan A.Y."/>
            <person name="Deshpande S."/>
            <person name="Douglass A.P."/>
            <person name="Hanson S.J."/>
            <person name="Klenk H.-P."/>
            <person name="Labutti K."/>
            <person name="Lapidus A."/>
            <person name="Lindquist E."/>
            <person name="Lipzen A."/>
            <person name="Meier-Kolthoff J.P."/>
            <person name="Ohm R.A."/>
            <person name="Otillar R.P."/>
            <person name="Pangilinan J."/>
            <person name="Peng Y."/>
            <person name="Rokas A."/>
            <person name="Rosa C.A."/>
            <person name="Scheuner C."/>
            <person name="Sibirny A.A."/>
            <person name="Slot J.C."/>
            <person name="Stielow J.B."/>
            <person name="Sun H."/>
            <person name="Kurtzman C.P."/>
            <person name="Blackwell M."/>
            <person name="Grigoriev I.V."/>
            <person name="Jeffries T.W."/>
        </authorList>
    </citation>
    <scope>NUCLEOTIDE SEQUENCE [LARGE SCALE GENOMIC DNA]</scope>
    <source>
        <strain evidence="4">DSM 1968</strain>
    </source>
</reference>
<protein>
    <submittedName>
        <fullName evidence="3">Uncharacterized protein</fullName>
    </submittedName>
</protein>
<feature type="region of interest" description="Disordered" evidence="2">
    <location>
        <begin position="19"/>
        <end position="48"/>
    </location>
</feature>
<name>A0A1D2VG21_9ASCO</name>
<evidence type="ECO:0000256" key="2">
    <source>
        <dbReference type="SAM" id="MobiDB-lite"/>
    </source>
</evidence>
<proteinExistence type="predicted"/>
<dbReference type="RefSeq" id="XP_020046935.1">
    <property type="nucleotide sequence ID" value="XM_020194736.1"/>
</dbReference>
<evidence type="ECO:0000313" key="4">
    <source>
        <dbReference type="Proteomes" id="UP000095038"/>
    </source>
</evidence>
<organism evidence="3 4">
    <name type="scientific">Ascoidea rubescens DSM 1968</name>
    <dbReference type="NCBI Taxonomy" id="1344418"/>
    <lineage>
        <taxon>Eukaryota</taxon>
        <taxon>Fungi</taxon>
        <taxon>Dikarya</taxon>
        <taxon>Ascomycota</taxon>
        <taxon>Saccharomycotina</taxon>
        <taxon>Saccharomycetes</taxon>
        <taxon>Ascoideaceae</taxon>
        <taxon>Ascoidea</taxon>
    </lineage>
</organism>
<sequence length="289" mass="33012">MPNTNLFLNSSSFLTANSNTSTKTKNLKNSHQTDLLTPPSSSSSNLNDSDNFAVFNKKRKFDFTPFQDSNDINHNLISQIITEKSDINLPLRNITDSFININNDNKTINNKLINQLASKKKEIENLTSVLESKKLQLSQLIKKYDINHQHITHTTHFSNLKSKRIKINQNDSINFEPVSSNITNDSLITSSKSCPNSPLKRLFINNSTGNHNNSANLIDNQTMAKKMLLTHNTPNPYSQFDLSYNDNDKENNFSKTLDEFNKLNQQNQNHYNRPMTAKSSMLIDHNDDY</sequence>
<accession>A0A1D2VG21</accession>
<feature type="region of interest" description="Disordered" evidence="2">
    <location>
        <begin position="268"/>
        <end position="289"/>
    </location>
</feature>
<evidence type="ECO:0000256" key="1">
    <source>
        <dbReference type="SAM" id="Coils"/>
    </source>
</evidence>
<keyword evidence="1" id="KW-0175">Coiled coil</keyword>
<evidence type="ECO:0000313" key="3">
    <source>
        <dbReference type="EMBL" id="ODV60628.1"/>
    </source>
</evidence>
<gene>
    <name evidence="3" type="ORF">ASCRUDRAFT_8255</name>
</gene>
<feature type="coiled-coil region" evidence="1">
    <location>
        <begin position="109"/>
        <end position="143"/>
    </location>
</feature>
<dbReference type="Proteomes" id="UP000095038">
    <property type="component" value="Unassembled WGS sequence"/>
</dbReference>